<proteinExistence type="predicted"/>
<accession>A0ABN7XP45</accession>
<sequence>QVSSTKLAKFHQNQTREGMTTSIYCEAKDIGITIDRPLAVVMVGVHGEQKRPLGEIDNFPIT</sequence>
<reference evidence="1 2" key="1">
    <citation type="submission" date="2021-06" db="EMBL/GenBank/DDBJ databases">
        <authorList>
            <person name="Kallberg Y."/>
            <person name="Tangrot J."/>
            <person name="Rosling A."/>
        </authorList>
    </citation>
    <scope>NUCLEOTIDE SEQUENCE [LARGE SCALE GENOMIC DNA]</scope>
    <source>
        <strain evidence="1 2">120-4 pot B 10/14</strain>
    </source>
</reference>
<feature type="non-terminal residue" evidence="1">
    <location>
        <position position="1"/>
    </location>
</feature>
<dbReference type="EMBL" id="CAJVQB010160955">
    <property type="protein sequence ID" value="CAG8856521.1"/>
    <property type="molecule type" value="Genomic_DNA"/>
</dbReference>
<evidence type="ECO:0000313" key="1">
    <source>
        <dbReference type="EMBL" id="CAG8856521.1"/>
    </source>
</evidence>
<protein>
    <submittedName>
        <fullName evidence="1">6378_t:CDS:1</fullName>
    </submittedName>
</protein>
<evidence type="ECO:0000313" key="2">
    <source>
        <dbReference type="Proteomes" id="UP000789901"/>
    </source>
</evidence>
<dbReference type="Proteomes" id="UP000789901">
    <property type="component" value="Unassembled WGS sequence"/>
</dbReference>
<keyword evidence="2" id="KW-1185">Reference proteome</keyword>
<feature type="non-terminal residue" evidence="1">
    <location>
        <position position="62"/>
    </location>
</feature>
<name>A0ABN7XP45_GIGMA</name>
<comment type="caution">
    <text evidence="1">The sequence shown here is derived from an EMBL/GenBank/DDBJ whole genome shotgun (WGS) entry which is preliminary data.</text>
</comment>
<organism evidence="1 2">
    <name type="scientific">Gigaspora margarita</name>
    <dbReference type="NCBI Taxonomy" id="4874"/>
    <lineage>
        <taxon>Eukaryota</taxon>
        <taxon>Fungi</taxon>
        <taxon>Fungi incertae sedis</taxon>
        <taxon>Mucoromycota</taxon>
        <taxon>Glomeromycotina</taxon>
        <taxon>Glomeromycetes</taxon>
        <taxon>Diversisporales</taxon>
        <taxon>Gigasporaceae</taxon>
        <taxon>Gigaspora</taxon>
    </lineage>
</organism>
<gene>
    <name evidence="1" type="ORF">GMARGA_LOCUS45342</name>
</gene>